<dbReference type="PANTHER" id="PTHR45924">
    <property type="entry name" value="FI17866P1"/>
    <property type="match status" value="1"/>
</dbReference>
<dbReference type="Pfam" id="PF00621">
    <property type="entry name" value="RhoGEF"/>
    <property type="match status" value="1"/>
</dbReference>
<feature type="compositionally biased region" description="Basic and acidic residues" evidence="1">
    <location>
        <begin position="317"/>
        <end position="326"/>
    </location>
</feature>
<dbReference type="GO" id="GO:0005085">
    <property type="term" value="F:guanyl-nucleotide exchange factor activity"/>
    <property type="evidence" value="ECO:0007669"/>
    <property type="project" value="InterPro"/>
</dbReference>
<proteinExistence type="predicted"/>
<name>Q5NKM4_CRYNE</name>
<dbReference type="AlphaFoldDB" id="Q5NKM4"/>
<protein>
    <submittedName>
        <fullName evidence="3">GEF1</fullName>
    </submittedName>
</protein>
<dbReference type="PANTHER" id="PTHR45924:SF2">
    <property type="entry name" value="FI17866P1"/>
    <property type="match status" value="1"/>
</dbReference>
<organism evidence="3">
    <name type="scientific">Cryptococcus neoformans</name>
    <name type="common">Filobasidiella neoformans</name>
    <dbReference type="NCBI Taxonomy" id="5207"/>
    <lineage>
        <taxon>Eukaryota</taxon>
        <taxon>Fungi</taxon>
        <taxon>Dikarya</taxon>
        <taxon>Basidiomycota</taxon>
        <taxon>Agaricomycotina</taxon>
        <taxon>Tremellomycetes</taxon>
        <taxon>Tremellales</taxon>
        <taxon>Cryptococcaceae</taxon>
        <taxon>Cryptococcus</taxon>
        <taxon>Cryptococcus neoformans species complex</taxon>
    </lineage>
</organism>
<dbReference type="EMBL" id="AF542528">
    <property type="protein sequence ID" value="AAV98452.1"/>
    <property type="molecule type" value="Genomic_DNA"/>
</dbReference>
<evidence type="ECO:0000256" key="1">
    <source>
        <dbReference type="SAM" id="MobiDB-lite"/>
    </source>
</evidence>
<reference evidence="3" key="2">
    <citation type="journal article" date="2004" name="PLoS Biol.">
        <title>Convergent evolution of chromosomal sex-determining regions in the animal and fungal kingdoms.</title>
        <authorList>
            <person name="Fraser J.A."/>
            <person name="Diezmann S."/>
            <person name="Subaran R.L."/>
            <person name="Allen A."/>
            <person name="Lengeler K.B."/>
            <person name="Dietrich F.S."/>
            <person name="Heitman J."/>
        </authorList>
    </citation>
    <scope>NUCLEOTIDE SEQUENCE</scope>
    <source>
        <strain evidence="3">125.91</strain>
    </source>
</reference>
<dbReference type="InterPro" id="IPR035899">
    <property type="entry name" value="DBL_dom_sf"/>
</dbReference>
<feature type="region of interest" description="Disordered" evidence="1">
    <location>
        <begin position="769"/>
        <end position="794"/>
    </location>
</feature>
<dbReference type="InterPro" id="IPR000219">
    <property type="entry name" value="DH_dom"/>
</dbReference>
<sequence length="912" mass="99286">MAAPYHTVPGPSHNIFPAPIPSQFLPPHSGLATASPAYSPSVEQEQWPQAYVVSSNVASPVVGSMPMPGPRISRSSASGSSGLSVMMEEQEARRRNPLVELMESEKLYAEQLGLIIRRAAGAWSRKDFPPPKLDSMFRSVEAVYRANRGFGQKLREIGPHPSNPKILGDILMRWIDDLEPAYHRYAANFLSGFDSYPPVISNAFLPAILDEISSSSNPTPPLTRWTLDALFILPYTRLRYYSKLYAGFLRSTKEGRSDHMLLAMANERLKKLVGEVEARLELDVGDHEEENPGRSSAGSVKTGGRFSRSSSALDGSIESHENRIEGHSSGGSIITSTTQSSQRLPAAQSPVETASAATFAMTSPLSDLELRIDPEKTIDLFTMKLKKCKLQMNPPLLPFNRSLRSSHDVSLYFTPSATGQQVVHKRAHIFILSDLFIVAEWMEAADKASKMQQIAREQPERVGRGGPMPEMWLSYPPLAGKHLMVAEGLQANVLTVMIMRKETFAIYTESEIAKDQIMRDLIDCIDFASSINGPHNAAPSPIDYQPLASAGLTVTRFPAPITKTPVRSTSSRPDDAKRAKAHAHALVSEINKVSLGTEECVAWPRDPTQMPVPFAAVAPSTVSTLPPRGTSLRTREFPLNPKENQTPPSQQPSQVALFQPGLLMPSSSTQMSAIPSVQGMPDFQQVQLSANQSPSRSLSGQSVASGPLELRMQQNLPPAPSLRDSGPFLSDQGHGLNSLAPRANVLGSKVLEPLRSLEPPSAMFTNNFPGRMSPLGVSSNDDSPPQSPVEEEMSSLTGPTIISAQMKCKVFLKQSHQQWKSLGSGKLRLYSQAVGHVKQLVVESDSSSKQLLISTIILTDGVERVAKTGVAVEISDRGKRTGIVYMIQLRNETSAVGLFESLLAGSDRAAQL</sequence>
<feature type="region of interest" description="Disordered" evidence="1">
    <location>
        <begin position="713"/>
        <end position="735"/>
    </location>
</feature>
<dbReference type="GO" id="GO:0031267">
    <property type="term" value="F:small GTPase binding"/>
    <property type="evidence" value="ECO:0007669"/>
    <property type="project" value="TreeGrafter"/>
</dbReference>
<dbReference type="SUPFAM" id="SSF48065">
    <property type="entry name" value="DBL homology domain (DH-domain)"/>
    <property type="match status" value="1"/>
</dbReference>
<feature type="region of interest" description="Disordered" evidence="1">
    <location>
        <begin position="283"/>
        <end position="350"/>
    </location>
</feature>
<dbReference type="PROSITE" id="PS50010">
    <property type="entry name" value="DH_2"/>
    <property type="match status" value="1"/>
</dbReference>
<feature type="compositionally biased region" description="Low complexity" evidence="1">
    <location>
        <begin position="330"/>
        <end position="342"/>
    </location>
</feature>
<evidence type="ECO:0000313" key="3">
    <source>
        <dbReference type="EMBL" id="AAV98452.1"/>
    </source>
</evidence>
<reference evidence="3" key="1">
    <citation type="journal article" date="2002" name="Eukaryot. Cell">
        <title>Mating-type locus of Cryptococcus neoformans: a step in the evolution of sex chromosomes.</title>
        <authorList>
            <person name="Lengeler K.B."/>
            <person name="Fox D.S."/>
            <person name="Fraser J.A."/>
            <person name="Allen A."/>
            <person name="Forrester K."/>
            <person name="Dietrich F.S."/>
            <person name="Heitman J."/>
        </authorList>
    </citation>
    <scope>NUCLEOTIDE SEQUENCE</scope>
    <source>
        <strain evidence="3">125.91</strain>
    </source>
</reference>
<evidence type="ECO:0000259" key="2">
    <source>
        <dbReference type="PROSITE" id="PS50010"/>
    </source>
</evidence>
<feature type="compositionally biased region" description="Polar residues" evidence="1">
    <location>
        <begin position="642"/>
        <end position="653"/>
    </location>
</feature>
<accession>Q5NKM4</accession>
<dbReference type="Gene3D" id="1.20.900.10">
    <property type="entry name" value="Dbl homology (DH) domain"/>
    <property type="match status" value="1"/>
</dbReference>
<feature type="domain" description="DH" evidence="2">
    <location>
        <begin position="93"/>
        <end position="279"/>
    </location>
</feature>
<feature type="region of interest" description="Disordered" evidence="1">
    <location>
        <begin position="621"/>
        <end position="653"/>
    </location>
</feature>